<comment type="caution">
    <text evidence="2">The sequence shown here is derived from an EMBL/GenBank/DDBJ whole genome shotgun (WGS) entry which is preliminary data.</text>
</comment>
<dbReference type="AlphaFoldDB" id="K5Z4J1"/>
<reference evidence="2 3" key="1">
    <citation type="submission" date="2012-02" db="EMBL/GenBank/DDBJ databases">
        <title>The Genome Sequence of Parabacteroides johnsonii CL02T12C29.</title>
        <authorList>
            <consortium name="The Broad Institute Genome Sequencing Platform"/>
            <person name="Earl A."/>
            <person name="Ward D."/>
            <person name="Feldgarden M."/>
            <person name="Gevers D."/>
            <person name="Zitomersky N.L."/>
            <person name="Coyne M.J."/>
            <person name="Comstock L.E."/>
            <person name="Young S.K."/>
            <person name="Zeng Q."/>
            <person name="Gargeya S."/>
            <person name="Fitzgerald M."/>
            <person name="Haas B."/>
            <person name="Abouelleil A."/>
            <person name="Alvarado L."/>
            <person name="Arachchi H.M."/>
            <person name="Berlin A."/>
            <person name="Chapman S.B."/>
            <person name="Gearin G."/>
            <person name="Goldberg J."/>
            <person name="Griggs A."/>
            <person name="Gujja S."/>
            <person name="Hansen M."/>
            <person name="Heiman D."/>
            <person name="Howarth C."/>
            <person name="Larimer J."/>
            <person name="Lui A."/>
            <person name="MacDonald P.J.P."/>
            <person name="McCowen C."/>
            <person name="Montmayeur A."/>
            <person name="Murphy C."/>
            <person name="Neiman D."/>
            <person name="Pearson M."/>
            <person name="Priest M."/>
            <person name="Roberts A."/>
            <person name="Saif S."/>
            <person name="Shea T."/>
            <person name="Sisk P."/>
            <person name="Stolte C."/>
            <person name="Sykes S."/>
            <person name="Wortman J."/>
            <person name="Nusbaum C."/>
            <person name="Birren B."/>
        </authorList>
    </citation>
    <scope>NUCLEOTIDE SEQUENCE [LARGE SCALE GENOMIC DNA]</scope>
    <source>
        <strain evidence="2 3">CL02T12C29</strain>
    </source>
</reference>
<name>K5Z4J1_9BACT</name>
<keyword evidence="1" id="KW-1133">Transmembrane helix</keyword>
<accession>K5Z4J1</accession>
<dbReference type="Proteomes" id="UP000001218">
    <property type="component" value="Unassembled WGS sequence"/>
</dbReference>
<evidence type="ECO:0000313" key="2">
    <source>
        <dbReference type="EMBL" id="EKN10489.1"/>
    </source>
</evidence>
<dbReference type="EMBL" id="AGZP01000016">
    <property type="protein sequence ID" value="EKN10489.1"/>
    <property type="molecule type" value="Genomic_DNA"/>
</dbReference>
<organism evidence="2 3">
    <name type="scientific">Parabacteroides johnsonii CL02T12C29</name>
    <dbReference type="NCBI Taxonomy" id="999419"/>
    <lineage>
        <taxon>Bacteria</taxon>
        <taxon>Pseudomonadati</taxon>
        <taxon>Bacteroidota</taxon>
        <taxon>Bacteroidia</taxon>
        <taxon>Bacteroidales</taxon>
        <taxon>Tannerellaceae</taxon>
        <taxon>Parabacteroides</taxon>
    </lineage>
</organism>
<proteinExistence type="predicted"/>
<evidence type="ECO:0000313" key="3">
    <source>
        <dbReference type="Proteomes" id="UP000001218"/>
    </source>
</evidence>
<feature type="transmembrane region" description="Helical" evidence="1">
    <location>
        <begin position="47"/>
        <end position="65"/>
    </location>
</feature>
<gene>
    <name evidence="2" type="ORF">HMPREF1077_01740</name>
</gene>
<keyword evidence="1" id="KW-0472">Membrane</keyword>
<evidence type="ECO:0000256" key="1">
    <source>
        <dbReference type="SAM" id="Phobius"/>
    </source>
</evidence>
<sequence length="88" mass="10230">MCEIHRLITNTCLTQVLIFKYHKVMNKIPLSGFCLLLKSRHKHLFRIMRITYMLLFAAIFCLHAENAISQKITLQGDNLSLKDYHPAG</sequence>
<dbReference type="PATRIC" id="fig|999419.3.peg.1781"/>
<keyword evidence="1" id="KW-0812">Transmembrane</keyword>
<protein>
    <submittedName>
        <fullName evidence="2">Uncharacterized protein</fullName>
    </submittedName>
</protein>
<dbReference type="HOGENOM" id="CLU_189930_0_0_10"/>